<reference evidence="2" key="1">
    <citation type="submission" date="2021-02" db="EMBL/GenBank/DDBJ databases">
        <authorList>
            <person name="Nowell W R."/>
        </authorList>
    </citation>
    <scope>NUCLEOTIDE SEQUENCE</scope>
</reference>
<organism evidence="2 4">
    <name type="scientific">Didymodactylos carnosus</name>
    <dbReference type="NCBI Taxonomy" id="1234261"/>
    <lineage>
        <taxon>Eukaryota</taxon>
        <taxon>Metazoa</taxon>
        <taxon>Spiralia</taxon>
        <taxon>Gnathifera</taxon>
        <taxon>Rotifera</taxon>
        <taxon>Eurotatoria</taxon>
        <taxon>Bdelloidea</taxon>
        <taxon>Philodinida</taxon>
        <taxon>Philodinidae</taxon>
        <taxon>Didymodactylos</taxon>
    </lineage>
</organism>
<accession>A0A8S2G0X9</accession>
<feature type="non-terminal residue" evidence="2">
    <location>
        <position position="156"/>
    </location>
</feature>
<comment type="caution">
    <text evidence="2">The sequence shown here is derived from an EMBL/GenBank/DDBJ whole genome shotgun (WGS) entry which is preliminary data.</text>
</comment>
<dbReference type="EMBL" id="CAJNOK010050576">
    <property type="protein sequence ID" value="CAF1600887.1"/>
    <property type="molecule type" value="Genomic_DNA"/>
</dbReference>
<dbReference type="EMBL" id="CAJOBA010074341">
    <property type="protein sequence ID" value="CAF4409334.1"/>
    <property type="molecule type" value="Genomic_DNA"/>
</dbReference>
<evidence type="ECO:0000256" key="1">
    <source>
        <dbReference type="SAM" id="Coils"/>
    </source>
</evidence>
<evidence type="ECO:0000313" key="3">
    <source>
        <dbReference type="EMBL" id="CAF4409334.1"/>
    </source>
</evidence>
<feature type="coiled-coil region" evidence="1">
    <location>
        <begin position="24"/>
        <end position="75"/>
    </location>
</feature>
<evidence type="ECO:0000313" key="2">
    <source>
        <dbReference type="EMBL" id="CAF1600887.1"/>
    </source>
</evidence>
<protein>
    <submittedName>
        <fullName evidence="2">Uncharacterized protein</fullName>
    </submittedName>
</protein>
<feature type="non-terminal residue" evidence="2">
    <location>
        <position position="1"/>
    </location>
</feature>
<dbReference type="Proteomes" id="UP000682733">
    <property type="component" value="Unassembled WGS sequence"/>
</dbReference>
<proteinExistence type="predicted"/>
<dbReference type="Proteomes" id="UP000677228">
    <property type="component" value="Unassembled WGS sequence"/>
</dbReference>
<dbReference type="InterPro" id="IPR049885">
    <property type="entry name" value="MTCL1-3"/>
</dbReference>
<dbReference type="PANTHER" id="PTHR15742">
    <property type="entry name" value="GIRDIN"/>
    <property type="match status" value="1"/>
</dbReference>
<dbReference type="AlphaFoldDB" id="A0A8S2G0X9"/>
<evidence type="ECO:0000313" key="4">
    <source>
        <dbReference type="Proteomes" id="UP000677228"/>
    </source>
</evidence>
<keyword evidence="1" id="KW-0175">Coiled coil</keyword>
<gene>
    <name evidence="2" type="ORF">OVA965_LOCUS42086</name>
    <name evidence="3" type="ORF">TMI583_LOCUS43891</name>
</gene>
<name>A0A8S2G0X9_9BILA</name>
<sequence>EMDEVMDQFRTEDAEEFKHLQAELEMAAKNCRILQFKLRKAEKKNENVEVEKSTMEDKLLQLTRDTSRVKDLEEELLVAKEVSVRLHAELEKSEESRITTEKLNMALKQHLDSLKECLDEKVAEIAVDELSDYNSWHLAVNLYESLFREYVLMEEV</sequence>
<dbReference type="PANTHER" id="PTHR15742:SF5">
    <property type="entry name" value="GIRDIN"/>
    <property type="match status" value="1"/>
</dbReference>